<dbReference type="CDD" id="cd09073">
    <property type="entry name" value="ExoIII_AP-endo"/>
    <property type="match status" value="1"/>
</dbReference>
<dbReference type="GO" id="GO:0008311">
    <property type="term" value="F:double-stranded DNA 3'-5' DNA exonuclease activity"/>
    <property type="evidence" value="ECO:0007669"/>
    <property type="project" value="TreeGrafter"/>
</dbReference>
<dbReference type="InterPro" id="IPR020847">
    <property type="entry name" value="AP_endonuclease_F1_BS"/>
</dbReference>
<feature type="active site" evidence="6">
    <location>
        <position position="110"/>
    </location>
</feature>
<keyword evidence="4" id="KW-0378">Hydrolase</keyword>
<dbReference type="PROSITE" id="PS51435">
    <property type="entry name" value="AP_NUCLEASE_F1_4"/>
    <property type="match status" value="1"/>
</dbReference>
<evidence type="ECO:0000256" key="7">
    <source>
        <dbReference type="PIRSR" id="PIRSR604808-2"/>
    </source>
</evidence>
<evidence type="ECO:0000313" key="11">
    <source>
        <dbReference type="Proteomes" id="UP000001400"/>
    </source>
</evidence>
<protein>
    <submittedName>
        <fullName evidence="10">Exodeoxyribonuclease III</fullName>
        <ecNumber evidence="10">4.2.99.18</ecNumber>
    </submittedName>
</protein>
<dbReference type="Gene3D" id="3.60.10.10">
    <property type="entry name" value="Endonuclease/exonuclease/phosphatase"/>
    <property type="match status" value="1"/>
</dbReference>
<dbReference type="HOGENOM" id="CLU_027539_1_3_2"/>
<evidence type="ECO:0000256" key="3">
    <source>
        <dbReference type="ARBA" id="ARBA00022723"/>
    </source>
</evidence>
<evidence type="ECO:0000256" key="8">
    <source>
        <dbReference type="PIRSR" id="PIRSR604808-3"/>
    </source>
</evidence>
<feature type="binding site" evidence="7">
    <location>
        <position position="246"/>
    </location>
    <ligand>
        <name>Mg(2+)</name>
        <dbReference type="ChEBI" id="CHEBI:18420"/>
        <label>1</label>
    </ligand>
</feature>
<comment type="similarity">
    <text evidence="2">Belongs to the DNA repair enzymes AP/ExoA family.</text>
</comment>
<dbReference type="EC" id="4.2.99.18" evidence="10"/>
<feature type="binding site" evidence="7">
    <location>
        <position position="37"/>
    </location>
    <ligand>
        <name>Mg(2+)</name>
        <dbReference type="ChEBI" id="CHEBI:18420"/>
        <label>1</label>
    </ligand>
</feature>
<feature type="domain" description="Endonuclease/exonuclease/phosphatase" evidence="9">
    <location>
        <begin position="6"/>
        <end position="246"/>
    </location>
</feature>
<dbReference type="AlphaFoldDB" id="B5IAK9"/>
<dbReference type="GO" id="GO:0008081">
    <property type="term" value="F:phosphoric diester hydrolase activity"/>
    <property type="evidence" value="ECO:0007669"/>
    <property type="project" value="TreeGrafter"/>
</dbReference>
<dbReference type="eggNOG" id="arCOG02207">
    <property type="taxonomic scope" value="Archaea"/>
</dbReference>
<organism evidence="10 11">
    <name type="scientific">Aciduliprofundum boonei (strain DSM 19572 / T469)</name>
    <dbReference type="NCBI Taxonomy" id="439481"/>
    <lineage>
        <taxon>Archaea</taxon>
        <taxon>Methanobacteriati</taxon>
        <taxon>Thermoplasmatota</taxon>
        <taxon>DHVE2 group</taxon>
        <taxon>Candidatus Aciduliprofundum</taxon>
    </lineage>
</organism>
<evidence type="ECO:0000256" key="5">
    <source>
        <dbReference type="ARBA" id="ARBA00022842"/>
    </source>
</evidence>
<dbReference type="PROSITE" id="PS00726">
    <property type="entry name" value="AP_NUCLEASE_F1_1"/>
    <property type="match status" value="1"/>
</dbReference>
<dbReference type="OrthoDB" id="146626at2157"/>
<feature type="site" description="Important for catalytic activity" evidence="8">
    <location>
        <position position="220"/>
    </location>
</feature>
<sequence>MELLLISWNVNGIRACVRNGFLDFLEKYKPDILALQEIKATEDNIPIEVRYYPDYHKYWNPAKKKGYAGTALFTKIEPLNIKFGIGEDKFDSEGRVITAEYEKFYLVNAYFPNSQHGLTRLDFKIEFDKLIHSYLNELRKKKPVILCGDFNVAHKEIDLANPKQNVKNAGFTPQERAWMDEFLQDGYIDTFRMFTKEGGHYTWWTYRFKARERNIGWRVDYFVVSEELKDKVKSSWILSEVYGSDHAPIAMVLDI</sequence>
<dbReference type="GeneID" id="8827773"/>
<dbReference type="GO" id="GO:0046872">
    <property type="term" value="F:metal ion binding"/>
    <property type="evidence" value="ECO:0007669"/>
    <property type="project" value="UniProtKB-KW"/>
</dbReference>
<dbReference type="NCBIfam" id="TIGR00195">
    <property type="entry name" value="exoDNase_III"/>
    <property type="match status" value="1"/>
</dbReference>
<reference evidence="10" key="1">
    <citation type="submission" date="2010-02" db="EMBL/GenBank/DDBJ databases">
        <title>Complete sequence of Aciduliprofundum boonei T469.</title>
        <authorList>
            <consortium name="US DOE Joint Genome Institute"/>
            <person name="Lucas S."/>
            <person name="Copeland A."/>
            <person name="Lapidus A."/>
            <person name="Cheng J.-F."/>
            <person name="Bruce D."/>
            <person name="Goodwin L."/>
            <person name="Pitluck S."/>
            <person name="Saunders E."/>
            <person name="Detter J.C."/>
            <person name="Han C."/>
            <person name="Tapia R."/>
            <person name="Land M."/>
            <person name="Hauser L."/>
            <person name="Kyrpides N."/>
            <person name="Mikhailova N."/>
            <person name="Flores G."/>
            <person name="Reysenbach A.-L."/>
            <person name="Woyke T."/>
        </authorList>
    </citation>
    <scope>NUCLEOTIDE SEQUENCE</scope>
    <source>
        <strain evidence="10">T469</strain>
    </source>
</reference>
<dbReference type="NCBIfam" id="TIGR00633">
    <property type="entry name" value="xth"/>
    <property type="match status" value="1"/>
</dbReference>
<feature type="active site" description="Proton acceptor" evidence="6">
    <location>
        <position position="246"/>
    </location>
</feature>
<dbReference type="STRING" id="439481.Aboo_0823"/>
<gene>
    <name evidence="10" type="ordered locus">Aboo_0823</name>
</gene>
<dbReference type="EMBL" id="CP001941">
    <property type="protein sequence ID" value="ADD08632.1"/>
    <property type="molecule type" value="Genomic_DNA"/>
</dbReference>
<feature type="site" description="Transition state stabilizer" evidence="8">
    <location>
        <position position="151"/>
    </location>
</feature>
<dbReference type="GO" id="GO:0006284">
    <property type="term" value="P:base-excision repair"/>
    <property type="evidence" value="ECO:0007669"/>
    <property type="project" value="TreeGrafter"/>
</dbReference>
<dbReference type="SUPFAM" id="SSF56219">
    <property type="entry name" value="DNase I-like"/>
    <property type="match status" value="1"/>
</dbReference>
<evidence type="ECO:0000256" key="1">
    <source>
        <dbReference type="ARBA" id="ARBA00001936"/>
    </source>
</evidence>
<dbReference type="GO" id="GO:0140078">
    <property type="term" value="F:class I DNA-(apurinic or apyrimidinic site) endonuclease activity"/>
    <property type="evidence" value="ECO:0007669"/>
    <property type="project" value="UniProtKB-EC"/>
</dbReference>
<comment type="cofactor">
    <cofactor evidence="7">
        <name>Mg(2+)</name>
        <dbReference type="ChEBI" id="CHEBI:18420"/>
    </cofactor>
    <cofactor evidence="7">
        <name>Mn(2+)</name>
        <dbReference type="ChEBI" id="CHEBI:29035"/>
    </cofactor>
    <text evidence="7">Probably binds two magnesium or manganese ions per subunit.</text>
</comment>
<evidence type="ECO:0000256" key="4">
    <source>
        <dbReference type="ARBA" id="ARBA00022801"/>
    </source>
</evidence>
<dbReference type="Proteomes" id="UP000001400">
    <property type="component" value="Chromosome"/>
</dbReference>
<dbReference type="PROSITE" id="PS00728">
    <property type="entry name" value="AP_NUCLEASE_F1_3"/>
    <property type="match status" value="1"/>
</dbReference>
<name>B5IAK9_ACIB4</name>
<comment type="cofactor">
    <cofactor evidence="1">
        <name>Mn(2+)</name>
        <dbReference type="ChEBI" id="CHEBI:29035"/>
    </cofactor>
</comment>
<dbReference type="PANTHER" id="PTHR22748:SF6">
    <property type="entry name" value="DNA-(APURINIC OR APYRIMIDINIC SITE) ENDONUCLEASE"/>
    <property type="match status" value="1"/>
</dbReference>
<keyword evidence="11" id="KW-1185">Reference proteome</keyword>
<dbReference type="RefSeq" id="WP_008082353.1">
    <property type="nucleotide sequence ID" value="NC_013926.1"/>
</dbReference>
<feature type="site" description="Interaction with DNA substrate" evidence="8">
    <location>
        <position position="246"/>
    </location>
</feature>
<dbReference type="Pfam" id="PF03372">
    <property type="entry name" value="Exo_endo_phos"/>
    <property type="match status" value="1"/>
</dbReference>
<evidence type="ECO:0000256" key="6">
    <source>
        <dbReference type="PIRSR" id="PIRSR604808-1"/>
    </source>
</evidence>
<dbReference type="InterPro" id="IPR005135">
    <property type="entry name" value="Endo/exonuclease/phosphatase"/>
</dbReference>
<dbReference type="GO" id="GO:0003677">
    <property type="term" value="F:DNA binding"/>
    <property type="evidence" value="ECO:0007669"/>
    <property type="project" value="InterPro"/>
</dbReference>
<feature type="active site" description="Proton donor/acceptor" evidence="6">
    <location>
        <position position="149"/>
    </location>
</feature>
<proteinExistence type="inferred from homology"/>
<dbReference type="InterPro" id="IPR036691">
    <property type="entry name" value="Endo/exonu/phosph_ase_sf"/>
</dbReference>
<evidence type="ECO:0000259" key="9">
    <source>
        <dbReference type="Pfam" id="PF03372"/>
    </source>
</evidence>
<dbReference type="InterPro" id="IPR004808">
    <property type="entry name" value="AP_endonuc_1"/>
</dbReference>
<keyword evidence="10" id="KW-0456">Lyase</keyword>
<feature type="binding site" evidence="7">
    <location>
        <position position="149"/>
    </location>
    <ligand>
        <name>Mg(2+)</name>
        <dbReference type="ChEBI" id="CHEBI:18420"/>
        <label>1</label>
    </ligand>
</feature>
<feature type="binding site" evidence="7">
    <location>
        <position position="151"/>
    </location>
    <ligand>
        <name>Mg(2+)</name>
        <dbReference type="ChEBI" id="CHEBI:18420"/>
        <label>1</label>
    </ligand>
</feature>
<feature type="binding site" evidence="7">
    <location>
        <position position="9"/>
    </location>
    <ligand>
        <name>Mg(2+)</name>
        <dbReference type="ChEBI" id="CHEBI:18420"/>
        <label>1</label>
    </ligand>
</feature>
<accession>B5IAK9</accession>
<dbReference type="InterPro" id="IPR020848">
    <property type="entry name" value="AP_endonuclease_F1_CS"/>
</dbReference>
<evidence type="ECO:0000313" key="10">
    <source>
        <dbReference type="EMBL" id="ADD08632.1"/>
    </source>
</evidence>
<dbReference type="FunFam" id="3.60.10.10:FF:000026">
    <property type="entry name" value="Exodeoxyribonuclease III"/>
    <property type="match status" value="1"/>
</dbReference>
<keyword evidence="7" id="KW-0464">Manganese</keyword>
<evidence type="ECO:0000256" key="2">
    <source>
        <dbReference type="ARBA" id="ARBA00007092"/>
    </source>
</evidence>
<feature type="binding site" evidence="7">
    <location>
        <position position="245"/>
    </location>
    <ligand>
        <name>Mg(2+)</name>
        <dbReference type="ChEBI" id="CHEBI:18420"/>
        <label>1</label>
    </ligand>
</feature>
<keyword evidence="3 7" id="KW-0479">Metal-binding</keyword>
<dbReference type="PANTHER" id="PTHR22748">
    <property type="entry name" value="AP ENDONUCLEASE"/>
    <property type="match status" value="1"/>
</dbReference>
<keyword evidence="5 7" id="KW-0460">Magnesium</keyword>
<dbReference type="KEGG" id="abi:Aboo_0823"/>